<dbReference type="STRING" id="1314781.A0A165EBQ8"/>
<dbReference type="Gene3D" id="2.60.120.590">
    <property type="entry name" value="Alpha-ketoglutarate-dependent dioxygenase AlkB-like"/>
    <property type="match status" value="1"/>
</dbReference>
<dbReference type="InParanoid" id="A0A165EBQ8"/>
<accession>A0A165EBQ8</accession>
<feature type="compositionally biased region" description="Polar residues" evidence="1">
    <location>
        <begin position="13"/>
        <end position="28"/>
    </location>
</feature>
<dbReference type="GO" id="GO:0006307">
    <property type="term" value="P:DNA alkylation repair"/>
    <property type="evidence" value="ECO:0007669"/>
    <property type="project" value="InterPro"/>
</dbReference>
<dbReference type="InterPro" id="IPR037151">
    <property type="entry name" value="AlkB-like_sf"/>
</dbReference>
<dbReference type="InterPro" id="IPR027450">
    <property type="entry name" value="AlkB-like"/>
</dbReference>
<evidence type="ECO:0000256" key="1">
    <source>
        <dbReference type="SAM" id="MobiDB-lite"/>
    </source>
</evidence>
<dbReference type="Proteomes" id="UP000077266">
    <property type="component" value="Unassembled WGS sequence"/>
</dbReference>
<organism evidence="3 4">
    <name type="scientific">Exidia glandulosa HHB12029</name>
    <dbReference type="NCBI Taxonomy" id="1314781"/>
    <lineage>
        <taxon>Eukaryota</taxon>
        <taxon>Fungi</taxon>
        <taxon>Dikarya</taxon>
        <taxon>Basidiomycota</taxon>
        <taxon>Agaricomycotina</taxon>
        <taxon>Agaricomycetes</taxon>
        <taxon>Auriculariales</taxon>
        <taxon>Exidiaceae</taxon>
        <taxon>Exidia</taxon>
    </lineage>
</organism>
<name>A0A165EBQ8_EXIGL</name>
<evidence type="ECO:0000259" key="2">
    <source>
        <dbReference type="PROSITE" id="PS51471"/>
    </source>
</evidence>
<dbReference type="OrthoDB" id="545910at2759"/>
<dbReference type="EMBL" id="KV426152">
    <property type="protein sequence ID" value="KZV86544.1"/>
    <property type="molecule type" value="Genomic_DNA"/>
</dbReference>
<evidence type="ECO:0000313" key="3">
    <source>
        <dbReference type="EMBL" id="KZV86544.1"/>
    </source>
</evidence>
<dbReference type="GO" id="GO:0051213">
    <property type="term" value="F:dioxygenase activity"/>
    <property type="evidence" value="ECO:0007669"/>
    <property type="project" value="InterPro"/>
</dbReference>
<dbReference type="Pfam" id="PF13532">
    <property type="entry name" value="2OG-FeII_Oxy_2"/>
    <property type="match status" value="1"/>
</dbReference>
<gene>
    <name evidence="3" type="ORF">EXIGLDRAFT_653115</name>
</gene>
<dbReference type="PROSITE" id="PS51471">
    <property type="entry name" value="FE2OG_OXY"/>
    <property type="match status" value="1"/>
</dbReference>
<feature type="region of interest" description="Disordered" evidence="1">
    <location>
        <begin position="1"/>
        <end position="64"/>
    </location>
</feature>
<proteinExistence type="predicted"/>
<feature type="domain" description="Fe2OG dioxygenase" evidence="2">
    <location>
        <begin position="209"/>
        <end position="331"/>
    </location>
</feature>
<dbReference type="AlphaFoldDB" id="A0A165EBQ8"/>
<dbReference type="InterPro" id="IPR005123">
    <property type="entry name" value="Oxoglu/Fe-dep_dioxygenase_dom"/>
</dbReference>
<evidence type="ECO:0000313" key="4">
    <source>
        <dbReference type="Proteomes" id="UP000077266"/>
    </source>
</evidence>
<dbReference type="SUPFAM" id="SSF51197">
    <property type="entry name" value="Clavaminate synthase-like"/>
    <property type="match status" value="1"/>
</dbReference>
<keyword evidence="4" id="KW-1185">Reference proteome</keyword>
<dbReference type="PANTHER" id="PTHR31212">
    <property type="entry name" value="ALPHA-KETOGLUTARATE-DEPENDENT DIOXYGENASE ALKB HOMOLOG 3"/>
    <property type="match status" value="1"/>
</dbReference>
<dbReference type="PANTHER" id="PTHR31212:SF4">
    <property type="entry name" value="ALPHA-KETOGLUTARATE-DEPENDENT DIOXYGENASE ALKB HOMOLOG 3"/>
    <property type="match status" value="1"/>
</dbReference>
<reference evidence="3 4" key="1">
    <citation type="journal article" date="2016" name="Mol. Biol. Evol.">
        <title>Comparative Genomics of Early-Diverging Mushroom-Forming Fungi Provides Insights into the Origins of Lignocellulose Decay Capabilities.</title>
        <authorList>
            <person name="Nagy L.G."/>
            <person name="Riley R."/>
            <person name="Tritt A."/>
            <person name="Adam C."/>
            <person name="Daum C."/>
            <person name="Floudas D."/>
            <person name="Sun H."/>
            <person name="Yadav J.S."/>
            <person name="Pangilinan J."/>
            <person name="Larsson K.H."/>
            <person name="Matsuura K."/>
            <person name="Barry K."/>
            <person name="Labutti K."/>
            <person name="Kuo R."/>
            <person name="Ohm R.A."/>
            <person name="Bhattacharya S.S."/>
            <person name="Shirouzu T."/>
            <person name="Yoshinaga Y."/>
            <person name="Martin F.M."/>
            <person name="Grigoriev I.V."/>
            <person name="Hibbett D.S."/>
        </authorList>
    </citation>
    <scope>NUCLEOTIDE SEQUENCE [LARGE SCALE GENOMIC DNA]</scope>
    <source>
        <strain evidence="3 4">HHB12029</strain>
    </source>
</reference>
<protein>
    <recommendedName>
        <fullName evidence="2">Fe2OG dioxygenase domain-containing protein</fullName>
    </recommendedName>
</protein>
<sequence length="412" mass="46529">MNRRLQAVADSHQAPQASTSSARNSVSPTKRDVSYDPYASSSSASPKASASPKKSLLDVLRPPSPTKAAIPRLAPLTLTNPAMVAKHVPCTMHLNVLPPELACSLFHAMVQESQGWCRNQWYLFDRMVESPHKTSFFVRHKDRVEGDKSYEEAASMWYNGRPNPPPKDFLPEMEAACEIIERVVSEQFALRKRYPLEWGGKGPDGQLWRANFAASNCYTGRNESVGFHSDQLTYLGPYATIASLSLGTTRTFRLRETIPKEETSTRQAQTFNIPLAHNSLTIMHATCQEYFKHSVPPQPALDVFRPLFPPEPDMPNEPSNIRINLTFRFYRPDFHPSSIPRCKCNVPMILRPDMKGRPKKGDEQRREIKYWWTCYAAAQNEGKGCNLWKVMDARAEGRGPFVGDQPGFLESV</sequence>
<feature type="compositionally biased region" description="Low complexity" evidence="1">
    <location>
        <begin position="39"/>
        <end position="54"/>
    </location>
</feature>
<dbReference type="InterPro" id="IPR032854">
    <property type="entry name" value="ALKBH3"/>
</dbReference>